<feature type="domain" description="MI" evidence="10">
    <location>
        <begin position="1575"/>
        <end position="1699"/>
    </location>
</feature>
<dbReference type="SUPFAM" id="SSF48371">
    <property type="entry name" value="ARM repeat"/>
    <property type="match status" value="2"/>
</dbReference>
<dbReference type="GO" id="GO:0016281">
    <property type="term" value="C:eukaryotic translation initiation factor 4F complex"/>
    <property type="evidence" value="ECO:0000318"/>
    <property type="project" value="GO_Central"/>
</dbReference>
<feature type="region of interest" description="Disordered" evidence="9">
    <location>
        <begin position="1385"/>
        <end position="1464"/>
    </location>
</feature>
<evidence type="ECO:0000313" key="11">
    <source>
        <dbReference type="EMBL" id="KMZ64495.1"/>
    </source>
</evidence>
<dbReference type="OMA" id="DRMETHA"/>
<dbReference type="InterPro" id="IPR016024">
    <property type="entry name" value="ARM-type_fold"/>
</dbReference>
<evidence type="ECO:0000256" key="6">
    <source>
        <dbReference type="ARBA" id="ARBA00065571"/>
    </source>
</evidence>
<dbReference type="FunFam" id="1.25.40.180:FF:000024">
    <property type="entry name" value="Eukaryotic translation initiation factor 4G"/>
    <property type="match status" value="1"/>
</dbReference>
<comment type="function">
    <text evidence="5">Component of the protein complex eIF4F, which is involved in the recognition of the mRNA cap, ATP-dependent unwinding of 5'-terminal secondary structure and recruitment of mRNA to the ribosome.</text>
</comment>
<keyword evidence="2" id="KW-0396">Initiation factor</keyword>
<protein>
    <recommendedName>
        <fullName evidence="7">Eukaryotic translation initiation factor 4G</fullName>
    </recommendedName>
    <alternativeName>
        <fullName evidence="8">Eukaryotic initiation factor 4F subunit p220</fullName>
    </alternativeName>
</protein>
<dbReference type="Pfam" id="PF02847">
    <property type="entry name" value="MA3"/>
    <property type="match status" value="1"/>
</dbReference>
<evidence type="ECO:0000256" key="9">
    <source>
        <dbReference type="SAM" id="MobiDB-lite"/>
    </source>
</evidence>
<evidence type="ECO:0000313" key="12">
    <source>
        <dbReference type="Proteomes" id="UP000036987"/>
    </source>
</evidence>
<dbReference type="FunFam" id="1.25.40.180:FF:000034">
    <property type="entry name" value="Eukaryotic translation initiation factor 4G"/>
    <property type="match status" value="1"/>
</dbReference>
<dbReference type="STRING" id="29655.A0A0K9P8M0"/>
<dbReference type="GO" id="GO:0003729">
    <property type="term" value="F:mRNA binding"/>
    <property type="evidence" value="ECO:0000318"/>
    <property type="project" value="GO_Central"/>
</dbReference>
<dbReference type="SMART" id="SM00544">
    <property type="entry name" value="MA3"/>
    <property type="match status" value="1"/>
</dbReference>
<evidence type="ECO:0000256" key="7">
    <source>
        <dbReference type="ARBA" id="ARBA00067320"/>
    </source>
</evidence>
<feature type="compositionally biased region" description="Polar residues" evidence="9">
    <location>
        <begin position="1450"/>
        <end position="1464"/>
    </location>
</feature>
<feature type="region of interest" description="Disordered" evidence="9">
    <location>
        <begin position="1"/>
        <end position="115"/>
    </location>
</feature>
<dbReference type="InterPro" id="IPR003890">
    <property type="entry name" value="MIF4G-like_typ-3"/>
</dbReference>
<keyword evidence="3" id="KW-0810">Translation regulation</keyword>
<evidence type="ECO:0000256" key="2">
    <source>
        <dbReference type="ARBA" id="ARBA00022540"/>
    </source>
</evidence>
<dbReference type="EMBL" id="LFYR01001143">
    <property type="protein sequence ID" value="KMZ64495.1"/>
    <property type="molecule type" value="Genomic_DNA"/>
</dbReference>
<dbReference type="Gene3D" id="1.25.40.180">
    <property type="match status" value="2"/>
</dbReference>
<name>A0A0K9P8M0_ZOSMR</name>
<dbReference type="PANTHER" id="PTHR23253">
    <property type="entry name" value="EUKARYOTIC TRANSLATION INITIATION FACTOR 4 GAMMA"/>
    <property type="match status" value="1"/>
</dbReference>
<comment type="similarity">
    <text evidence="1">Belongs to the eukaryotic initiation factor 4G family.</text>
</comment>
<feature type="compositionally biased region" description="Polar residues" evidence="9">
    <location>
        <begin position="87"/>
        <end position="115"/>
    </location>
</feature>
<evidence type="ECO:0000259" key="10">
    <source>
        <dbReference type="PROSITE" id="PS51366"/>
    </source>
</evidence>
<comment type="caution">
    <text evidence="11">The sequence shown here is derived from an EMBL/GenBank/DDBJ whole genome shotgun (WGS) entry which is preliminary data.</text>
</comment>
<dbReference type="PANTHER" id="PTHR23253:SF9">
    <property type="entry name" value="EUKARYOTIC TRANSLATION INITIATION FACTOR 4 GAMMA 2"/>
    <property type="match status" value="1"/>
</dbReference>
<dbReference type="GO" id="GO:0006413">
    <property type="term" value="P:translational initiation"/>
    <property type="evidence" value="ECO:0000318"/>
    <property type="project" value="GO_Central"/>
</dbReference>
<keyword evidence="4" id="KW-0648">Protein biosynthesis</keyword>
<feature type="compositionally biased region" description="Basic and acidic residues" evidence="9">
    <location>
        <begin position="1"/>
        <end position="15"/>
    </location>
</feature>
<dbReference type="OrthoDB" id="514777at2759"/>
<dbReference type="InterPro" id="IPR003891">
    <property type="entry name" value="Initiation_fac_eIF4g_MI"/>
</dbReference>
<keyword evidence="12" id="KW-1185">Reference proteome</keyword>
<evidence type="ECO:0000256" key="1">
    <source>
        <dbReference type="ARBA" id="ARBA00005775"/>
    </source>
</evidence>
<feature type="compositionally biased region" description="Gly residues" evidence="9">
    <location>
        <begin position="35"/>
        <end position="45"/>
    </location>
</feature>
<dbReference type="GO" id="GO:0006417">
    <property type="term" value="P:regulation of translation"/>
    <property type="evidence" value="ECO:0007669"/>
    <property type="project" value="UniProtKB-KW"/>
</dbReference>
<feature type="region of interest" description="Disordered" evidence="9">
    <location>
        <begin position="127"/>
        <end position="148"/>
    </location>
</feature>
<dbReference type="Proteomes" id="UP000036987">
    <property type="component" value="Unassembled WGS sequence"/>
</dbReference>
<dbReference type="Pfam" id="PF02854">
    <property type="entry name" value="MIF4G"/>
    <property type="match status" value="1"/>
</dbReference>
<dbReference type="PROSITE" id="PS51366">
    <property type="entry name" value="MI"/>
    <property type="match status" value="1"/>
</dbReference>
<proteinExistence type="inferred from homology"/>
<accession>A0A0K9P8M0</accession>
<dbReference type="GO" id="GO:0003743">
    <property type="term" value="F:translation initiation factor activity"/>
    <property type="evidence" value="ECO:0000318"/>
    <property type="project" value="GO_Central"/>
</dbReference>
<evidence type="ECO:0000256" key="8">
    <source>
        <dbReference type="ARBA" id="ARBA00079578"/>
    </source>
</evidence>
<reference evidence="12" key="1">
    <citation type="journal article" date="2016" name="Nature">
        <title>The genome of the seagrass Zostera marina reveals angiosperm adaptation to the sea.</title>
        <authorList>
            <person name="Olsen J.L."/>
            <person name="Rouze P."/>
            <person name="Verhelst B."/>
            <person name="Lin Y.-C."/>
            <person name="Bayer T."/>
            <person name="Collen J."/>
            <person name="Dattolo E."/>
            <person name="De Paoli E."/>
            <person name="Dittami S."/>
            <person name="Maumus F."/>
            <person name="Michel G."/>
            <person name="Kersting A."/>
            <person name="Lauritano C."/>
            <person name="Lohaus R."/>
            <person name="Toepel M."/>
            <person name="Tonon T."/>
            <person name="Vanneste K."/>
            <person name="Amirebrahimi M."/>
            <person name="Brakel J."/>
            <person name="Bostroem C."/>
            <person name="Chovatia M."/>
            <person name="Grimwood J."/>
            <person name="Jenkins J.W."/>
            <person name="Jueterbock A."/>
            <person name="Mraz A."/>
            <person name="Stam W.T."/>
            <person name="Tice H."/>
            <person name="Bornberg-Bauer E."/>
            <person name="Green P.J."/>
            <person name="Pearson G.A."/>
            <person name="Procaccini G."/>
            <person name="Duarte C.M."/>
            <person name="Schmutz J."/>
            <person name="Reusch T.B.H."/>
            <person name="Van de Peer Y."/>
        </authorList>
    </citation>
    <scope>NUCLEOTIDE SEQUENCE [LARGE SCALE GENOMIC DNA]</scope>
    <source>
        <strain evidence="12">cv. Finnish</strain>
    </source>
</reference>
<evidence type="ECO:0000256" key="5">
    <source>
        <dbReference type="ARBA" id="ARBA00053217"/>
    </source>
</evidence>
<evidence type="ECO:0000256" key="4">
    <source>
        <dbReference type="ARBA" id="ARBA00022917"/>
    </source>
</evidence>
<dbReference type="SMART" id="SM00543">
    <property type="entry name" value="MIF4G"/>
    <property type="match status" value="1"/>
</dbReference>
<evidence type="ECO:0000256" key="3">
    <source>
        <dbReference type="ARBA" id="ARBA00022845"/>
    </source>
</evidence>
<comment type="subunit">
    <text evidence="6">EIF4F is a multi-subunit complex, the composition of which varies with external and internal environmental conditions. It is composed of at least EIF4A, EIF4E and EIF4G. In higher plants two isoforms of EIF4F have been identified, named isoform EIF4F and isoform EIF(iso)4F. Isoform EIF4F has subunits p220 and p26, whereas isoform EIF(iso)4F has subunits p82 and p28.</text>
</comment>
<sequence length="1764" mass="193997">MSHNQSRADKSDAQLKKPGRSGNSSSGIYHKSHSSGGGKAGGGYAPPGPSIASSSFPAHNPNPLSTNQSFKRPGNGQGGQYRVNPAIVTTQTSGSVSTPSGLGMQNGSYTPPLSHVQSVAKPADISGLRTSRPIPRPPSSQTATYASNANTRVMPAKGETANSVNVQFGSINPGFVNGRTPIPARTSSAPPNLDEQKHEQTHHRVSVKAAPMMPTSFAPKKPQVQSREEVPALNPLNTVISHPPTQAKKESQSQIPFSPITAQKSSAIPVSGVPMFEKPQSSIPFSTHGPQLQSQNIMPSHPHIPFLPVPVGTPQQNPQQMYYQPHMIQPPQPMIQQGHGLTFSPIGQLPSHMNMGMDINTQMTPYSQQQTGKYGATGTRRAVKITHPDTKEELRLGKRTEYSLPVHSQTVIPFSQNPNNFYSTIPSNSFGSGPIYYPNTQTTTSSQATRFGYVSVNQPGASVSIANPSSQNTVQRRKYGPSTQGVSQQNLVQSQDFQLPPDDITGTPSIKVSLPVCKDEAINVAKSIDEVSLAQKVSDISVESLVQKQKSVSIIEPSCSSNLVIPYLDSLHKIQPDGLSPNVTSTLVDTGLVSLSTLSKEDPRITSDNFIDHQIIDDKKEIKQFQQQPQPHVDFGANTTSTSSKVVSIDSKDTRVVLDSPNCDTVPKENRVLADSLIGVSVSDESSQDKPEYTECITSTTNDVPKETIVTEVKTLKSEKKGDISSDRSDAKKAESLQEVNTIEQYDGAVTETKVKESAIKYLEHGNKSIDFKEEDVFSVSECSKIGVDIVKGNESFSDQISDNDGQIPSLNVISTDPGRLFSESDVSLIEKSVEKVPKVSSENPVFSSSTVFKDQSQAEMTSPKTTASLRKKKKKEIMSKADAAGMNSDLYMAYKAPEEKVHSVDTSESMDSSLVDPIITSLDSTKNEIIVNEEGVESKGEVEDWEDAADMSTQNLRAPDNLQLGSRSTIVTYSKDFLMTFQNNFTDLPVGFVMELDNILSTLFNSDSRSVPNSTRASDRQSTFRPEKWTKGKVTNQYVSNVTVRDIPPDGGHGPTESGFRLGSGSNPGVLRHPRGQINQYISGNMLGSMHLHTDRWQRANGMQRGLIPSPQVSQVMHKAENKYEVGKISDQEEAKQRQLKSILNKLTPQNFDKLFAQVTEVNIDNADTLIGVISQIFDKALMEPTFCEMYSNFCFHLSGALPDFSEDNEKITFKRLLLNKCQEEFEKGEKEEAEAVKVEEEGEITQTKAEREEKKVQARRRMLGNIRLIGELYKKRMLTERIMHECIKKLITQRHNPDEEDIEALCKLLSTIGEMIDHEKARDHMNAYFDIMLNLSNNQNLSSRVRFMLKDAIDLRKNKWQQRRKVDGPKKIDEVHRDAVQERQAQASRLARGPGMSSSSRRAPPMEYGHRGSTFSSSHGHRSSFQPQVRVGSGQDVRMEDKHPSEGRTLSASLQQRSANDDSITLGPQGGLARGMSMKGQPLMATPPPDLSSTVGELRRIPSGPNGYASLPDRATHYKRDQVIPKFSGNKEYKNADRVPDIPLSATRTHGVHGASAINQNVSSETNLLSEDHLHKKSLSTIREYYSAEDEQEVILCIEEFKSPNFHPSMVSLWILDSFERNDVERDLLSKLLINICKVKGSLISRAQLTQGFKSVLSSLEDAVNDAPKATNFLGRLFSKIILENLIPLKEVGELICQGGEEPGSLIEAGHADVVIGSILENIKNDRGVSSLKEILRGSSLQLEDFRPPRPLKSANMLDAFL</sequence>
<organism evidence="11 12">
    <name type="scientific">Zostera marina</name>
    <name type="common">Eelgrass</name>
    <dbReference type="NCBI Taxonomy" id="29655"/>
    <lineage>
        <taxon>Eukaryota</taxon>
        <taxon>Viridiplantae</taxon>
        <taxon>Streptophyta</taxon>
        <taxon>Embryophyta</taxon>
        <taxon>Tracheophyta</taxon>
        <taxon>Spermatophyta</taxon>
        <taxon>Magnoliopsida</taxon>
        <taxon>Liliopsida</taxon>
        <taxon>Zosteraceae</taxon>
        <taxon>Zostera</taxon>
    </lineage>
</organism>
<gene>
    <name evidence="11" type="ORF">ZOSMA_366G00050</name>
</gene>
<feature type="compositionally biased region" description="Basic and acidic residues" evidence="9">
    <location>
        <begin position="1439"/>
        <end position="1448"/>
    </location>
</feature>